<dbReference type="Proteomes" id="UP000019377">
    <property type="component" value="Unassembled WGS sequence"/>
</dbReference>
<keyword evidence="4" id="KW-0812">Transmembrane</keyword>
<evidence type="ECO:0000313" key="5">
    <source>
        <dbReference type="EMBL" id="EST09072.1"/>
    </source>
</evidence>
<evidence type="ECO:0000313" key="6">
    <source>
        <dbReference type="Proteomes" id="UP000019377"/>
    </source>
</evidence>
<comment type="similarity">
    <text evidence="1">Belongs to the UreD family.</text>
</comment>
<dbReference type="PANTHER" id="PTHR33643">
    <property type="entry name" value="UREASE ACCESSORY PROTEIN D"/>
    <property type="match status" value="1"/>
</dbReference>
<keyword evidence="6" id="KW-1185">Reference proteome</keyword>
<name>V5GT56_KALBG</name>
<dbReference type="OrthoDB" id="10012223at2759"/>
<dbReference type="OMA" id="YFMSASA"/>
<dbReference type="AlphaFoldDB" id="V5GT56"/>
<dbReference type="EMBL" id="KI545855">
    <property type="protein sequence ID" value="EST09072.1"/>
    <property type="molecule type" value="Genomic_DNA"/>
</dbReference>
<gene>
    <name evidence="5" type="ORF">PSEUBRA_SCAF13g02025</name>
</gene>
<proteinExistence type="inferred from homology"/>
<feature type="region of interest" description="Disordered" evidence="3">
    <location>
        <begin position="555"/>
        <end position="582"/>
    </location>
</feature>
<feature type="compositionally biased region" description="Low complexity" evidence="3">
    <location>
        <begin position="455"/>
        <end position="467"/>
    </location>
</feature>
<feature type="region of interest" description="Disordered" evidence="3">
    <location>
        <begin position="454"/>
        <end position="483"/>
    </location>
</feature>
<feature type="transmembrane region" description="Helical" evidence="4">
    <location>
        <begin position="37"/>
        <end position="53"/>
    </location>
</feature>
<dbReference type="STRING" id="1365824.V5GT56"/>
<dbReference type="GO" id="GO:0016151">
    <property type="term" value="F:nickel cation binding"/>
    <property type="evidence" value="ECO:0007669"/>
    <property type="project" value="InterPro"/>
</dbReference>
<dbReference type="eggNOG" id="ENOG502RYFY">
    <property type="taxonomic scope" value="Eukaryota"/>
</dbReference>
<feature type="transmembrane region" description="Helical" evidence="4">
    <location>
        <begin position="183"/>
        <end position="206"/>
    </location>
</feature>
<keyword evidence="4" id="KW-1133">Transmembrane helix</keyword>
<reference evidence="6" key="1">
    <citation type="journal article" date="2013" name="Genome Announc.">
        <title>Draft genome sequence of Pseudozyma brasiliensis sp. nov. strain GHG001, a high producer of endo-1,4-xylanase isolated from an insect pest of sugarcane.</title>
        <authorList>
            <person name="Oliveira J.V.D.C."/>
            <person name="dos Santos R.A.C."/>
            <person name="Borges T.A."/>
            <person name="Riano-Pachon D.M."/>
            <person name="Goldman G.H."/>
        </authorList>
    </citation>
    <scope>NUCLEOTIDE SEQUENCE [LARGE SCALE GENOMIC DNA]</scope>
    <source>
        <strain evidence="6">GHG001</strain>
    </source>
</reference>
<sequence>MPQETLTFPPLYCVVGAYRLAHDPTLWKPMWAKCSKAAKQAIIVGLVWMVFTWPLQRLFVYYFMSASASVTGLSALYGKVVETADVTDDSLPFRIPVPSLQTFATFMFVIGQVHTIMEFWLRRKLAECRKTAYVQTVKSRGKAADWWTQYVEEFSNPPSKKAIQNAKKQAWYMKLASPLVRFFIMKVFLLPVDFVPFFGMALGAALRSLTYGRLLHVPLFEAKRMSPFEIELWITERQVAYRSFGFVAALMERIPLIGLVFSISNRIGAAMWAHDLEKRQQRIRAAKAGTSTAIASGIEKTDAIGLEEFKSKPTLKKIYKNVQQDVYDDEAEGEGNFNGEGLAVLRRGDRGSGAGVFTHLSFTFPLKLICPGVSSRNATLDRIGQAANVNASTSSEAEVKAVNALYVVGYGGGLVSGDSVDLDVDVGSQCCLLILTQGSTKVFKTRTSRPTRGVSTATFTSTASTHAQAPDTPIDNTSATSADNPAKAVSSLGMTRQNFRFLVRKHATLVLLPDPVTCFASARYDQVQRFDLRSSTTSSCVILDWITPGRTAVPSTTTADAPRLNHLDAHPSSGTGKPMHDYRIPQRTPELWSFSHYRSRNELRVASTVVARDVILLSQQPGEKYVDPLTGMSFTELARRNHPYGCYATLILYGPDAEDIIEKLEEEFESIQQRPTTALREEVLWSLSRVQDQPAGKKCGTVVVRIAAKDAQTVRRWLFDRLTPLERVVGRDLYRQALAS</sequence>
<dbReference type="GeneID" id="27417288"/>
<dbReference type="HOGENOM" id="CLU_021703_3_0_1"/>
<keyword evidence="4" id="KW-0472">Membrane</keyword>
<feature type="compositionally biased region" description="Polar residues" evidence="3">
    <location>
        <begin position="474"/>
        <end position="483"/>
    </location>
</feature>
<dbReference type="RefSeq" id="XP_016294061.1">
    <property type="nucleotide sequence ID" value="XM_016434681.1"/>
</dbReference>
<evidence type="ECO:0000256" key="2">
    <source>
        <dbReference type="ARBA" id="ARBA00023186"/>
    </source>
</evidence>
<evidence type="ECO:0000256" key="1">
    <source>
        <dbReference type="ARBA" id="ARBA00007177"/>
    </source>
</evidence>
<keyword evidence="2" id="KW-0143">Chaperone</keyword>
<feature type="transmembrane region" description="Helical" evidence="4">
    <location>
        <begin position="100"/>
        <end position="121"/>
    </location>
</feature>
<accession>V5GT56</accession>
<dbReference type="PANTHER" id="PTHR33643:SF1">
    <property type="entry name" value="UREASE ACCESSORY PROTEIN D"/>
    <property type="match status" value="1"/>
</dbReference>
<evidence type="ECO:0000256" key="3">
    <source>
        <dbReference type="SAM" id="MobiDB-lite"/>
    </source>
</evidence>
<dbReference type="InterPro" id="IPR002669">
    <property type="entry name" value="UreD"/>
</dbReference>
<organism evidence="5 6">
    <name type="scientific">Kalmanozyma brasiliensis (strain GHG001)</name>
    <name type="common">Yeast</name>
    <name type="synonym">Pseudozyma brasiliensis</name>
    <dbReference type="NCBI Taxonomy" id="1365824"/>
    <lineage>
        <taxon>Eukaryota</taxon>
        <taxon>Fungi</taxon>
        <taxon>Dikarya</taxon>
        <taxon>Basidiomycota</taxon>
        <taxon>Ustilaginomycotina</taxon>
        <taxon>Ustilaginomycetes</taxon>
        <taxon>Ustilaginales</taxon>
        <taxon>Ustilaginaceae</taxon>
        <taxon>Kalmanozyma</taxon>
    </lineage>
</organism>
<dbReference type="HAMAP" id="MF_01384">
    <property type="entry name" value="UreD"/>
    <property type="match status" value="1"/>
</dbReference>
<dbReference type="Pfam" id="PF01774">
    <property type="entry name" value="UreD"/>
    <property type="match status" value="1"/>
</dbReference>
<protein>
    <submittedName>
        <fullName evidence="5">Uncharacterized protein</fullName>
    </submittedName>
</protein>
<evidence type="ECO:0000256" key="4">
    <source>
        <dbReference type="SAM" id="Phobius"/>
    </source>
</evidence>